<feature type="region of interest" description="Disordered" evidence="1">
    <location>
        <begin position="184"/>
        <end position="203"/>
    </location>
</feature>
<feature type="compositionally biased region" description="Low complexity" evidence="1">
    <location>
        <begin position="54"/>
        <end position="65"/>
    </location>
</feature>
<evidence type="ECO:0000256" key="1">
    <source>
        <dbReference type="SAM" id="MobiDB-lite"/>
    </source>
</evidence>
<organism evidence="2 3">
    <name type="scientific">Plakobranchus ocellatus</name>
    <dbReference type="NCBI Taxonomy" id="259542"/>
    <lineage>
        <taxon>Eukaryota</taxon>
        <taxon>Metazoa</taxon>
        <taxon>Spiralia</taxon>
        <taxon>Lophotrochozoa</taxon>
        <taxon>Mollusca</taxon>
        <taxon>Gastropoda</taxon>
        <taxon>Heterobranchia</taxon>
        <taxon>Euthyneura</taxon>
        <taxon>Panpulmonata</taxon>
        <taxon>Sacoglossa</taxon>
        <taxon>Placobranchoidea</taxon>
        <taxon>Plakobranchidae</taxon>
        <taxon>Plakobranchus</taxon>
    </lineage>
</organism>
<feature type="compositionally biased region" description="Polar residues" evidence="1">
    <location>
        <begin position="355"/>
        <end position="374"/>
    </location>
</feature>
<feature type="region of interest" description="Disordered" evidence="1">
    <location>
        <begin position="1"/>
        <end position="121"/>
    </location>
</feature>
<feature type="compositionally biased region" description="Low complexity" evidence="1">
    <location>
        <begin position="504"/>
        <end position="520"/>
    </location>
</feature>
<feature type="compositionally biased region" description="Basic and acidic residues" evidence="1">
    <location>
        <begin position="1046"/>
        <end position="1059"/>
    </location>
</feature>
<evidence type="ECO:0000313" key="3">
    <source>
        <dbReference type="Proteomes" id="UP000735302"/>
    </source>
</evidence>
<feature type="compositionally biased region" description="Basic and acidic residues" evidence="1">
    <location>
        <begin position="375"/>
        <end position="385"/>
    </location>
</feature>
<feature type="compositionally biased region" description="Polar residues" evidence="1">
    <location>
        <begin position="293"/>
        <end position="308"/>
    </location>
</feature>
<feature type="compositionally biased region" description="Low complexity" evidence="1">
    <location>
        <begin position="320"/>
        <end position="331"/>
    </location>
</feature>
<feature type="region of interest" description="Disordered" evidence="1">
    <location>
        <begin position="704"/>
        <end position="725"/>
    </location>
</feature>
<keyword evidence="3" id="KW-1185">Reference proteome</keyword>
<feature type="region of interest" description="Disordered" evidence="1">
    <location>
        <begin position="137"/>
        <end position="164"/>
    </location>
</feature>
<feature type="compositionally biased region" description="Polar residues" evidence="1">
    <location>
        <begin position="485"/>
        <end position="494"/>
    </location>
</feature>
<feature type="compositionally biased region" description="Polar residues" evidence="1">
    <location>
        <begin position="335"/>
        <end position="344"/>
    </location>
</feature>
<feature type="compositionally biased region" description="Basic and acidic residues" evidence="1">
    <location>
        <begin position="991"/>
        <end position="1000"/>
    </location>
</feature>
<feature type="compositionally biased region" description="Polar residues" evidence="1">
    <location>
        <begin position="27"/>
        <end position="47"/>
    </location>
</feature>
<feature type="compositionally biased region" description="Polar residues" evidence="1">
    <location>
        <begin position="147"/>
        <end position="163"/>
    </location>
</feature>
<feature type="region of interest" description="Disordered" evidence="1">
    <location>
        <begin position="483"/>
        <end position="520"/>
    </location>
</feature>
<comment type="caution">
    <text evidence="2">The sequence shown here is derived from an EMBL/GenBank/DDBJ whole genome shotgun (WGS) entry which is preliminary data.</text>
</comment>
<sequence length="1299" mass="139765">MSTKVESNATTEISPSEISSIAEDTTEISGVTTKQSALTSEDMSTNVEPDATTEISPSEISSIAEDTTDVSGEVSTKVQTDATTEISSIAEDTTEVSGVTTKESALTSEDMSTKVETDATTQISASEISSIAEDTTEVSSVTTKESALTSEDMSTTVETDATTEISPSEISSIVEDTTQVSGVTTKESALTSEDMRTKVQTDATTGISSIAEDTTEVSGVTTKESAFTMETDATTEISPSEISSIAEDTTEVLGVTTKESALTSEDMSTKVETDATTEISPSEISSIAEDTTEISGVTTKESALTSEDMSTKVETDATTEISPSEISSIAEDTTEVSGVLTSEDMSTKVEPDATTEISPSELSSIAEDTTQDSDMSTKVETDARTEISTTEISAVTAEGSTVFGDDRSTTAIPSSDFTSRAYVTTGVSDSLIESTDTKSTAIQTDSTVAIETSEVSSQAYFTSVTSRPSDVYNETMGTFIVPFPTDTQNITDESTPPPKEEILETSPTQSVVSQSTTEEVTPYDIKDGDTLEKVTITFPVNISDVTTKESTLTSEDVTTKSQIDISTEISSPEYASRAKAATEVSPVTTEHSTVTSEKIITTLPSDLSTEASSLKVSLQSDETTSALDTETKSVATKTSPKPCTTKIYICTTKRPDGTTTTYTTASPVTTESIEDAPCDDSDDDMDRPGSFLGSLKIISNMYGPKRKKCKPTKSPSKIDVLPPTVTPKSSTRCYPVLPSSTIKVDTFESQTINIDSDSIDIEKVPFPTEEATPKIDIGGDPIETGKVPFPTEEATPKIDIGEMEKVLFPTEEAAPKLNIGGDPIEMEKVLFPTEEATPKLNIGGDPIDTENVIFPSESQEESKKTTQPPLNIESATEADASGVIINNEVINGATITVPIEAKDGSKQTTPYSKTEATPILPQPELKSFESLSVNLFLDAPDSKGPLSSTLESAVSFLYDNVPTTPPAKNAGGVNKQGNEQSAATTSSSGHFDIKGVKGEPNDLTLSPTSKVLSSESSQPNIFSTVSTLIYNSVSTIFEDDGSSTADSRDNNAGDGDSSKTTRPAAIYRGPKTDYRRPDNVQGEPILSVKIKQENTIFEVPGQVLCLTNETQDLDKEQYFTMGGMTDDGGIELYRGSREPRPGKPDLLLYPVSNTPEEEKVQMGQADASHVVARRYKRTVSASLVNTKNALFDSFQEAYNEARALLQSSLEELMDLWKHGMNRLANAGAEYRQNLLEAFKKLRESYDHGKKMMRKYYHKTSDKVARYLRTLSQVYRSAYKYCYDLFRMEKLRRKKREILL</sequence>
<feature type="compositionally biased region" description="Low complexity" evidence="1">
    <location>
        <begin position="137"/>
        <end position="146"/>
    </location>
</feature>
<dbReference type="EMBL" id="BLXT01000362">
    <property type="protein sequence ID" value="GFN76116.1"/>
    <property type="molecule type" value="Genomic_DNA"/>
</dbReference>
<feature type="compositionally biased region" description="Low complexity" evidence="1">
    <location>
        <begin position="12"/>
        <end position="23"/>
    </location>
</feature>
<gene>
    <name evidence="2" type="ORF">PoB_000262200</name>
</gene>
<evidence type="ECO:0008006" key="4">
    <source>
        <dbReference type="Google" id="ProtNLM"/>
    </source>
</evidence>
<name>A0AAV3Y1V6_9GAST</name>
<dbReference type="Proteomes" id="UP000735302">
    <property type="component" value="Unassembled WGS sequence"/>
</dbReference>
<evidence type="ECO:0000313" key="2">
    <source>
        <dbReference type="EMBL" id="GFN76116.1"/>
    </source>
</evidence>
<feature type="region of interest" description="Disordered" evidence="1">
    <location>
        <begin position="618"/>
        <end position="639"/>
    </location>
</feature>
<feature type="compositionally biased region" description="Polar residues" evidence="1">
    <location>
        <begin position="1"/>
        <end position="11"/>
    </location>
</feature>
<feature type="compositionally biased region" description="Polar residues" evidence="1">
    <location>
        <begin position="69"/>
        <end position="110"/>
    </location>
</feature>
<protein>
    <recommendedName>
        <fullName evidence="4">AH domain-containing protein</fullName>
    </recommendedName>
</protein>
<feature type="region of interest" description="Disordered" evidence="1">
    <location>
        <begin position="964"/>
        <end position="1017"/>
    </location>
</feature>
<feature type="region of interest" description="Disordered" evidence="1">
    <location>
        <begin position="1040"/>
        <end position="1079"/>
    </location>
</feature>
<feature type="compositionally biased region" description="Polar residues" evidence="1">
    <location>
        <begin position="1003"/>
        <end position="1017"/>
    </location>
</feature>
<feature type="compositionally biased region" description="Polar residues" evidence="1">
    <location>
        <begin position="975"/>
        <end position="989"/>
    </location>
</feature>
<feature type="region of interest" description="Disordered" evidence="1">
    <location>
        <begin position="258"/>
        <end position="387"/>
    </location>
</feature>
<proteinExistence type="predicted"/>
<feature type="compositionally biased region" description="Low complexity" evidence="1">
    <location>
        <begin position="278"/>
        <end position="289"/>
    </location>
</feature>
<feature type="region of interest" description="Disordered" evidence="1">
    <location>
        <begin position="770"/>
        <end position="793"/>
    </location>
</feature>
<accession>A0AAV3Y1V6</accession>
<reference evidence="2 3" key="1">
    <citation type="journal article" date="2021" name="Elife">
        <title>Chloroplast acquisition without the gene transfer in kleptoplastic sea slugs, Plakobranchus ocellatus.</title>
        <authorList>
            <person name="Maeda T."/>
            <person name="Takahashi S."/>
            <person name="Yoshida T."/>
            <person name="Shimamura S."/>
            <person name="Takaki Y."/>
            <person name="Nagai Y."/>
            <person name="Toyoda A."/>
            <person name="Suzuki Y."/>
            <person name="Arimoto A."/>
            <person name="Ishii H."/>
            <person name="Satoh N."/>
            <person name="Nishiyama T."/>
            <person name="Hasebe M."/>
            <person name="Maruyama T."/>
            <person name="Minagawa J."/>
            <person name="Obokata J."/>
            <person name="Shigenobu S."/>
        </authorList>
    </citation>
    <scope>NUCLEOTIDE SEQUENCE [LARGE SCALE GENOMIC DNA]</scope>
</reference>